<feature type="compositionally biased region" description="Gly residues" evidence="1">
    <location>
        <begin position="290"/>
        <end position="300"/>
    </location>
</feature>
<feature type="region of interest" description="Disordered" evidence="1">
    <location>
        <begin position="267"/>
        <end position="300"/>
    </location>
</feature>
<proteinExistence type="predicted"/>
<evidence type="ECO:0000313" key="2">
    <source>
        <dbReference type="EMBL" id="KAK7036349.1"/>
    </source>
</evidence>
<dbReference type="EMBL" id="JAWWNJ010000019">
    <property type="protein sequence ID" value="KAK7036349.1"/>
    <property type="molecule type" value="Genomic_DNA"/>
</dbReference>
<protein>
    <submittedName>
        <fullName evidence="2">Uncharacterized protein</fullName>
    </submittedName>
</protein>
<gene>
    <name evidence="2" type="ORF">R3P38DRAFT_2911440</name>
</gene>
<evidence type="ECO:0000256" key="1">
    <source>
        <dbReference type="SAM" id="MobiDB-lite"/>
    </source>
</evidence>
<keyword evidence="3" id="KW-1185">Reference proteome</keyword>
<reference evidence="2 3" key="1">
    <citation type="journal article" date="2024" name="J Genomics">
        <title>Draft genome sequencing and assembly of Favolaschia claudopus CIRM-BRFM 2984 isolated from oak limbs.</title>
        <authorList>
            <person name="Navarro D."/>
            <person name="Drula E."/>
            <person name="Chaduli D."/>
            <person name="Cazenave R."/>
            <person name="Ahrendt S."/>
            <person name="Wang J."/>
            <person name="Lipzen A."/>
            <person name="Daum C."/>
            <person name="Barry K."/>
            <person name="Grigoriev I.V."/>
            <person name="Favel A."/>
            <person name="Rosso M.N."/>
            <person name="Martin F."/>
        </authorList>
    </citation>
    <scope>NUCLEOTIDE SEQUENCE [LARGE SCALE GENOMIC DNA]</scope>
    <source>
        <strain evidence="2 3">CIRM-BRFM 2984</strain>
    </source>
</reference>
<comment type="caution">
    <text evidence="2">The sequence shown here is derived from an EMBL/GenBank/DDBJ whole genome shotgun (WGS) entry which is preliminary data.</text>
</comment>
<dbReference type="Proteomes" id="UP001362999">
    <property type="component" value="Unassembled WGS sequence"/>
</dbReference>
<dbReference type="AlphaFoldDB" id="A0AAW0CCK7"/>
<sequence>MNANFSAVGPIPHGCVPVTHVVIDSSTVEIYDAATHGTNPRLRLFNMIPLACPDRHARSLPLETSSRTDLQLRDTRTDLSIIVFRRGFLSWAKSLLKWVPYASTAIGLFGLGECIWEWATTGVTVSGATSCVLGGITALYGIGGLAQANAAASLASAEINANFELVDVTRTWAQAGTQTEIVRRSRNPQFAEEYHAMLMNWTLPGAHHHSSGKPITLWDVARANSTHPITVHHAHRAFKANHSHAINVWSTMPNLDSGNPRLHFTVPIPHASTDDSSAPSFALESRQDPPGGGSMSPPGGGVPCVTIGEAEECVTPGGSVPPNAPGTMYYGFDLYGKKKEIEEYQADLGDRLDKENGFEPALVDMAEDIVARQAWDKCMLQAGLR</sequence>
<name>A0AAW0CCK7_9AGAR</name>
<organism evidence="2 3">
    <name type="scientific">Favolaschia claudopus</name>
    <dbReference type="NCBI Taxonomy" id="2862362"/>
    <lineage>
        <taxon>Eukaryota</taxon>
        <taxon>Fungi</taxon>
        <taxon>Dikarya</taxon>
        <taxon>Basidiomycota</taxon>
        <taxon>Agaricomycotina</taxon>
        <taxon>Agaricomycetes</taxon>
        <taxon>Agaricomycetidae</taxon>
        <taxon>Agaricales</taxon>
        <taxon>Marasmiineae</taxon>
        <taxon>Mycenaceae</taxon>
        <taxon>Favolaschia</taxon>
    </lineage>
</organism>
<evidence type="ECO:0000313" key="3">
    <source>
        <dbReference type="Proteomes" id="UP001362999"/>
    </source>
</evidence>
<accession>A0AAW0CCK7</accession>